<dbReference type="AlphaFoldDB" id="A0A2P8D166"/>
<dbReference type="OrthoDB" id="9033521at2"/>
<gene>
    <name evidence="1" type="ORF">CLV63_12185</name>
</gene>
<proteinExistence type="predicted"/>
<comment type="caution">
    <text evidence="1">The sequence shown here is derived from an EMBL/GenBank/DDBJ whole genome shotgun (WGS) entry which is preliminary data.</text>
</comment>
<organism evidence="1 2">
    <name type="scientific">Murinocardiopsis flavida</name>
    <dbReference type="NCBI Taxonomy" id="645275"/>
    <lineage>
        <taxon>Bacteria</taxon>
        <taxon>Bacillati</taxon>
        <taxon>Actinomycetota</taxon>
        <taxon>Actinomycetes</taxon>
        <taxon>Streptosporangiales</taxon>
        <taxon>Nocardiopsidaceae</taxon>
        <taxon>Murinocardiopsis</taxon>
    </lineage>
</organism>
<name>A0A2P8D166_9ACTN</name>
<dbReference type="EMBL" id="PYGA01000021">
    <property type="protein sequence ID" value="PSK90958.1"/>
    <property type="molecule type" value="Genomic_DNA"/>
</dbReference>
<dbReference type="SUPFAM" id="SSF51735">
    <property type="entry name" value="NAD(P)-binding Rossmann-fold domains"/>
    <property type="match status" value="1"/>
</dbReference>
<evidence type="ECO:0000313" key="1">
    <source>
        <dbReference type="EMBL" id="PSK90958.1"/>
    </source>
</evidence>
<dbReference type="Gene3D" id="3.40.50.720">
    <property type="entry name" value="NAD(P)-binding Rossmann-like Domain"/>
    <property type="match status" value="1"/>
</dbReference>
<protein>
    <submittedName>
        <fullName evidence="1">Uncharacterized protein</fullName>
    </submittedName>
</protein>
<dbReference type="PROSITE" id="PS51257">
    <property type="entry name" value="PROKAR_LIPOPROTEIN"/>
    <property type="match status" value="1"/>
</dbReference>
<evidence type="ECO:0000313" key="2">
    <source>
        <dbReference type="Proteomes" id="UP000240542"/>
    </source>
</evidence>
<accession>A0A2P8D166</accession>
<dbReference type="RefSeq" id="WP_146165662.1">
    <property type="nucleotide sequence ID" value="NZ_PYGA01000021.1"/>
</dbReference>
<sequence length="360" mass="38425">MSERDVLIVGGGSLTRAVCYALATIGTAACTVTVVSRTGSNAAEVCYVANVRAALSTSRVRFRPVTVERYSAGTFGPILRELSPAIVLNCASHQSPWEGTHTPSAWTDLVRRRGFGFTLPLQAAIAVELSRVIATADAATQFLNACFPDAVNPVLKATGLPVLCGIGNVALLAATLQARLGLRDQAGLRVLGHHWHLHTPHRADHEAKVWLDGASVPGVTGLLAPQRSASRAELNIINGHVTALVLDALLSGREFLTSLPGFAGLPGGYPVRVRDGDIELCLPDTVTLEEAIALNQRWTALEGVQISEGGAVSLSTDDVHPVAEAPEIPDRLHVTDLPEVCRQMLQLRSRLRRQDAGREY</sequence>
<keyword evidence="2" id="KW-1185">Reference proteome</keyword>
<dbReference type="InterPro" id="IPR036291">
    <property type="entry name" value="NAD(P)-bd_dom_sf"/>
</dbReference>
<reference evidence="1 2" key="1">
    <citation type="submission" date="2018-03" db="EMBL/GenBank/DDBJ databases">
        <title>Genomic Encyclopedia of Archaeal and Bacterial Type Strains, Phase II (KMG-II): from individual species to whole genera.</title>
        <authorList>
            <person name="Goeker M."/>
        </authorList>
    </citation>
    <scope>NUCLEOTIDE SEQUENCE [LARGE SCALE GENOMIC DNA]</scope>
    <source>
        <strain evidence="1 2">DSM 45312</strain>
    </source>
</reference>
<dbReference type="Proteomes" id="UP000240542">
    <property type="component" value="Unassembled WGS sequence"/>
</dbReference>